<accession>A0A2N9BFF3</accession>
<dbReference type="InterPro" id="IPR003325">
    <property type="entry name" value="TerD"/>
</dbReference>
<dbReference type="AlphaFoldDB" id="A0A2N9BFF3"/>
<organism evidence="3 4">
    <name type="scientific">Streptomyces chartreusis NRRL 3882</name>
    <dbReference type="NCBI Taxonomy" id="1079985"/>
    <lineage>
        <taxon>Bacteria</taxon>
        <taxon>Bacillati</taxon>
        <taxon>Actinomycetota</taxon>
        <taxon>Actinomycetes</taxon>
        <taxon>Kitasatosporales</taxon>
        <taxon>Streptomycetaceae</taxon>
        <taxon>Streptomyces</taxon>
    </lineage>
</organism>
<protein>
    <submittedName>
        <fullName evidence="3">General stress protein 16U</fullName>
    </submittedName>
</protein>
<feature type="domain" description="TerD" evidence="2">
    <location>
        <begin position="1"/>
        <end position="73"/>
    </location>
</feature>
<evidence type="ECO:0000259" key="2">
    <source>
        <dbReference type="Pfam" id="PF02342"/>
    </source>
</evidence>
<evidence type="ECO:0000313" key="4">
    <source>
        <dbReference type="Proteomes" id="UP000235464"/>
    </source>
</evidence>
<evidence type="ECO:0000256" key="1">
    <source>
        <dbReference type="ARBA" id="ARBA00008775"/>
    </source>
</evidence>
<dbReference type="PANTHER" id="PTHR32097:SF4">
    <property type="entry name" value="GENERAL STRESS PROTEIN 16U"/>
    <property type="match status" value="1"/>
</dbReference>
<dbReference type="PANTHER" id="PTHR32097">
    <property type="entry name" value="CAMP-BINDING PROTEIN 1-RELATED"/>
    <property type="match status" value="1"/>
</dbReference>
<name>A0A2N9BFF3_STRCX</name>
<dbReference type="Proteomes" id="UP000235464">
    <property type="component" value="Chromosome I"/>
</dbReference>
<dbReference type="Gene3D" id="2.60.60.30">
    <property type="entry name" value="sav2460 like domains"/>
    <property type="match status" value="1"/>
</dbReference>
<sequence length="134" mass="13983">MTMGSNVSLTALSENVGSAIVSLGWSSPTGEGDADVSVLLLDANGKVRSDADFYFYNNPVAADGSVQLLPKESNLRITGFRLSLFKGMGSGRGNAESGFIRSVDDAVHRFYTSVVAHLDAPASGRAAAKERAAV</sequence>
<dbReference type="EMBL" id="LT963352">
    <property type="protein sequence ID" value="SOR82076.1"/>
    <property type="molecule type" value="Genomic_DNA"/>
</dbReference>
<gene>
    <name evidence="3" type="primary">yceD_4</name>
    <name evidence="3" type="ORF">SCNRRL3882_5528</name>
</gene>
<evidence type="ECO:0000313" key="3">
    <source>
        <dbReference type="EMBL" id="SOR82076.1"/>
    </source>
</evidence>
<comment type="similarity">
    <text evidence="1">Belongs to the CAPAB/TerDEXZ family.</text>
</comment>
<dbReference type="Pfam" id="PF02342">
    <property type="entry name" value="TerD"/>
    <property type="match status" value="1"/>
</dbReference>
<reference evidence="4" key="1">
    <citation type="submission" date="2017-11" db="EMBL/GenBank/DDBJ databases">
        <authorList>
            <person name="Wibberg D."/>
        </authorList>
    </citation>
    <scope>NUCLEOTIDE SEQUENCE [LARGE SCALE GENOMIC DNA]</scope>
</reference>
<dbReference type="InterPro" id="IPR051324">
    <property type="entry name" value="Stress/Tellurium_Resist"/>
</dbReference>
<keyword evidence="4" id="KW-1185">Reference proteome</keyword>
<proteinExistence type="inferred from homology"/>